<dbReference type="KEGG" id="scl:sce0907"/>
<dbReference type="eggNOG" id="COG2207">
    <property type="taxonomic scope" value="Bacteria"/>
</dbReference>
<dbReference type="InterPro" id="IPR020449">
    <property type="entry name" value="Tscrpt_reg_AraC-type_HTH"/>
</dbReference>
<proteinExistence type="predicted"/>
<protein>
    <submittedName>
        <fullName evidence="5">Transcriptional regulator, AraC family</fullName>
    </submittedName>
</protein>
<evidence type="ECO:0000259" key="4">
    <source>
        <dbReference type="PROSITE" id="PS01124"/>
    </source>
</evidence>
<evidence type="ECO:0000256" key="1">
    <source>
        <dbReference type="ARBA" id="ARBA00023015"/>
    </source>
</evidence>
<gene>
    <name evidence="5" type="ordered locus">sce0907</name>
</gene>
<name>A9EU38_SORC5</name>
<dbReference type="OrthoDB" id="112032at2"/>
<dbReference type="GO" id="GO:0003700">
    <property type="term" value="F:DNA-binding transcription factor activity"/>
    <property type="evidence" value="ECO:0007669"/>
    <property type="project" value="InterPro"/>
</dbReference>
<dbReference type="PANTHER" id="PTHR46796">
    <property type="entry name" value="HTH-TYPE TRANSCRIPTIONAL ACTIVATOR RHAS-RELATED"/>
    <property type="match status" value="1"/>
</dbReference>
<keyword evidence="6" id="KW-1185">Reference proteome</keyword>
<dbReference type="EMBL" id="AM746676">
    <property type="protein sequence ID" value="CAN91064.1"/>
    <property type="molecule type" value="Genomic_DNA"/>
</dbReference>
<dbReference type="AlphaFoldDB" id="A9EU38"/>
<dbReference type="PROSITE" id="PS01124">
    <property type="entry name" value="HTH_ARAC_FAMILY_2"/>
    <property type="match status" value="1"/>
</dbReference>
<evidence type="ECO:0000256" key="2">
    <source>
        <dbReference type="ARBA" id="ARBA00023125"/>
    </source>
</evidence>
<dbReference type="GO" id="GO:0043565">
    <property type="term" value="F:sequence-specific DNA binding"/>
    <property type="evidence" value="ECO:0007669"/>
    <property type="project" value="InterPro"/>
</dbReference>
<dbReference type="Gene3D" id="1.10.10.60">
    <property type="entry name" value="Homeodomain-like"/>
    <property type="match status" value="2"/>
</dbReference>
<sequence>MDVTTLVRGDAISVVDYRCRSGPGDAPFAELHRGFSVSYVRKGSFGYRVRGEVFELVAGSLLVGHPGDEYTCSHEHVVGDECLSFQLAPALVEALGDGAGAFRAGGLPPVPELMVLGELAQAAAEGRSDIGVDEVGVLLAARFVEVASGRKRRPPDTGARDRRRAVEAALWLDEHAHEPIDLEGAAREAGLSPFHFLRVFGKVVGVTPHQYLVRARLRRAARLLADGARSITDIALDVGFGDLSNFVRTFHRAAGVSPRGFRKAARGDRKIFQDRLAARS</sequence>
<dbReference type="STRING" id="448385.sce0907"/>
<dbReference type="PANTHER" id="PTHR46796:SF14">
    <property type="entry name" value="TRANSCRIPTIONAL REGULATORY PROTEIN"/>
    <property type="match status" value="1"/>
</dbReference>
<feature type="domain" description="HTH araC/xylS-type" evidence="4">
    <location>
        <begin position="166"/>
        <end position="264"/>
    </location>
</feature>
<accession>A9EU38</accession>
<dbReference type="RefSeq" id="WP_012233541.1">
    <property type="nucleotide sequence ID" value="NC_010162.1"/>
</dbReference>
<organism evidence="5 6">
    <name type="scientific">Sorangium cellulosum (strain So ce56)</name>
    <name type="common">Polyangium cellulosum (strain So ce56)</name>
    <dbReference type="NCBI Taxonomy" id="448385"/>
    <lineage>
        <taxon>Bacteria</taxon>
        <taxon>Pseudomonadati</taxon>
        <taxon>Myxococcota</taxon>
        <taxon>Polyangia</taxon>
        <taxon>Polyangiales</taxon>
        <taxon>Polyangiaceae</taxon>
        <taxon>Sorangium</taxon>
    </lineage>
</organism>
<dbReference type="InterPro" id="IPR050204">
    <property type="entry name" value="AraC_XylS_family_regulators"/>
</dbReference>
<dbReference type="InterPro" id="IPR018060">
    <property type="entry name" value="HTH_AraC"/>
</dbReference>
<dbReference type="Pfam" id="PF12833">
    <property type="entry name" value="HTH_18"/>
    <property type="match status" value="1"/>
</dbReference>
<evidence type="ECO:0000313" key="5">
    <source>
        <dbReference type="EMBL" id="CAN91064.1"/>
    </source>
</evidence>
<evidence type="ECO:0000256" key="3">
    <source>
        <dbReference type="ARBA" id="ARBA00023163"/>
    </source>
</evidence>
<evidence type="ECO:0000313" key="6">
    <source>
        <dbReference type="Proteomes" id="UP000002139"/>
    </source>
</evidence>
<keyword evidence="1" id="KW-0805">Transcription regulation</keyword>
<keyword evidence="3" id="KW-0804">Transcription</keyword>
<dbReference type="BioCyc" id="SCEL448385:SCE_RS04755-MONOMER"/>
<dbReference type="Proteomes" id="UP000002139">
    <property type="component" value="Chromosome"/>
</dbReference>
<dbReference type="PRINTS" id="PR00032">
    <property type="entry name" value="HTHARAC"/>
</dbReference>
<reference evidence="5 6" key="1">
    <citation type="journal article" date="2007" name="Nat. Biotechnol.">
        <title>Complete genome sequence of the myxobacterium Sorangium cellulosum.</title>
        <authorList>
            <person name="Schneiker S."/>
            <person name="Perlova O."/>
            <person name="Kaiser O."/>
            <person name="Gerth K."/>
            <person name="Alici A."/>
            <person name="Altmeyer M.O."/>
            <person name="Bartels D."/>
            <person name="Bekel T."/>
            <person name="Beyer S."/>
            <person name="Bode E."/>
            <person name="Bode H.B."/>
            <person name="Bolten C.J."/>
            <person name="Choudhuri J.V."/>
            <person name="Doss S."/>
            <person name="Elnakady Y.A."/>
            <person name="Frank B."/>
            <person name="Gaigalat L."/>
            <person name="Goesmann A."/>
            <person name="Groeger C."/>
            <person name="Gross F."/>
            <person name="Jelsbak L."/>
            <person name="Jelsbak L."/>
            <person name="Kalinowski J."/>
            <person name="Kegler C."/>
            <person name="Knauber T."/>
            <person name="Konietzny S."/>
            <person name="Kopp M."/>
            <person name="Krause L."/>
            <person name="Krug D."/>
            <person name="Linke B."/>
            <person name="Mahmud T."/>
            <person name="Martinez-Arias R."/>
            <person name="McHardy A.C."/>
            <person name="Merai M."/>
            <person name="Meyer F."/>
            <person name="Mormann S."/>
            <person name="Munoz-Dorado J."/>
            <person name="Perez J."/>
            <person name="Pradella S."/>
            <person name="Rachid S."/>
            <person name="Raddatz G."/>
            <person name="Rosenau F."/>
            <person name="Rueckert C."/>
            <person name="Sasse F."/>
            <person name="Scharfe M."/>
            <person name="Schuster S.C."/>
            <person name="Suen G."/>
            <person name="Treuner-Lange A."/>
            <person name="Velicer G.J."/>
            <person name="Vorholter F.-J."/>
            <person name="Weissman K.J."/>
            <person name="Welch R.D."/>
            <person name="Wenzel S.C."/>
            <person name="Whitworth D.E."/>
            <person name="Wilhelm S."/>
            <person name="Wittmann C."/>
            <person name="Bloecker H."/>
            <person name="Puehler A."/>
            <person name="Mueller R."/>
        </authorList>
    </citation>
    <scope>NUCLEOTIDE SEQUENCE [LARGE SCALE GENOMIC DNA]</scope>
    <source>
        <strain evidence="6">So ce56</strain>
    </source>
</reference>
<dbReference type="HOGENOM" id="CLU_000445_88_16_7"/>
<keyword evidence="2" id="KW-0238">DNA-binding</keyword>
<dbReference type="SMART" id="SM00342">
    <property type="entry name" value="HTH_ARAC"/>
    <property type="match status" value="1"/>
</dbReference>
<dbReference type="SUPFAM" id="SSF46689">
    <property type="entry name" value="Homeodomain-like"/>
    <property type="match status" value="2"/>
</dbReference>
<dbReference type="InterPro" id="IPR009057">
    <property type="entry name" value="Homeodomain-like_sf"/>
</dbReference>